<evidence type="ECO:0000313" key="2">
    <source>
        <dbReference type="Proteomes" id="UP001595974"/>
    </source>
</evidence>
<gene>
    <name evidence="1" type="ORF">ACFPTN_16880</name>
</gene>
<name>A0ABW1AV64_9RHOO</name>
<keyword evidence="2" id="KW-1185">Reference proteome</keyword>
<accession>A0ABW1AV64</accession>
<evidence type="ECO:0000313" key="1">
    <source>
        <dbReference type="EMBL" id="MFC5771057.1"/>
    </source>
</evidence>
<proteinExistence type="predicted"/>
<comment type="caution">
    <text evidence="1">The sequence shown here is derived from an EMBL/GenBank/DDBJ whole genome shotgun (WGS) entry which is preliminary data.</text>
</comment>
<dbReference type="EMBL" id="JBHSOG010000068">
    <property type="protein sequence ID" value="MFC5771057.1"/>
    <property type="molecule type" value="Genomic_DNA"/>
</dbReference>
<sequence>MTERILPSLATAGLALPIGSHAAALVSFVESDEKVVGTYIDTSSTYVRIAR</sequence>
<dbReference type="RefSeq" id="WP_157748701.1">
    <property type="nucleotide sequence ID" value="NZ_JBHSOG010000068.1"/>
</dbReference>
<dbReference type="Proteomes" id="UP001595974">
    <property type="component" value="Unassembled WGS sequence"/>
</dbReference>
<protein>
    <submittedName>
        <fullName evidence="1">Uncharacterized protein</fullName>
    </submittedName>
</protein>
<reference evidence="2" key="1">
    <citation type="journal article" date="2019" name="Int. J. Syst. Evol. Microbiol.">
        <title>The Global Catalogue of Microorganisms (GCM) 10K type strain sequencing project: providing services to taxonomists for standard genome sequencing and annotation.</title>
        <authorList>
            <consortium name="The Broad Institute Genomics Platform"/>
            <consortium name="The Broad Institute Genome Sequencing Center for Infectious Disease"/>
            <person name="Wu L."/>
            <person name="Ma J."/>
        </authorList>
    </citation>
    <scope>NUCLEOTIDE SEQUENCE [LARGE SCALE GENOMIC DNA]</scope>
    <source>
        <strain evidence="2">SHR3</strain>
    </source>
</reference>
<organism evidence="1 2">
    <name type="scientific">Thauera sinica</name>
    <dbReference type="NCBI Taxonomy" id="2665146"/>
    <lineage>
        <taxon>Bacteria</taxon>
        <taxon>Pseudomonadati</taxon>
        <taxon>Pseudomonadota</taxon>
        <taxon>Betaproteobacteria</taxon>
        <taxon>Rhodocyclales</taxon>
        <taxon>Zoogloeaceae</taxon>
        <taxon>Thauera</taxon>
    </lineage>
</organism>